<dbReference type="InterPro" id="IPR044492">
    <property type="entry name" value="P_typ_ATPase_HD_dom"/>
</dbReference>
<dbReference type="InterPro" id="IPR023214">
    <property type="entry name" value="HAD_sf"/>
</dbReference>
<feature type="transmembrane region" description="Helical" evidence="6">
    <location>
        <begin position="614"/>
        <end position="638"/>
    </location>
</feature>
<evidence type="ECO:0000256" key="1">
    <source>
        <dbReference type="ARBA" id="ARBA00004141"/>
    </source>
</evidence>
<gene>
    <name evidence="8" type="ORF">AXA84_0443</name>
    <name evidence="9" type="ORF">DH96_01765</name>
</gene>
<protein>
    <submittedName>
        <fullName evidence="9">Cation-transporting ATPase</fullName>
    </submittedName>
    <submittedName>
        <fullName evidence="8">HAD ATPase, P-type, IC family protein</fullName>
        <ecNumber evidence="8">3.6.3.-</ecNumber>
    </submittedName>
</protein>
<dbReference type="Pfam" id="PF00122">
    <property type="entry name" value="E1-E2_ATPase"/>
    <property type="match status" value="1"/>
</dbReference>
<comment type="caution">
    <text evidence="8">The sequence shown here is derived from an EMBL/GenBank/DDBJ whole genome shotgun (WGS) entry which is preliminary data.</text>
</comment>
<dbReference type="SFLD" id="SFLDG00002">
    <property type="entry name" value="C1.7:_P-type_atpase_like"/>
    <property type="match status" value="1"/>
</dbReference>
<dbReference type="InterPro" id="IPR036412">
    <property type="entry name" value="HAD-like_sf"/>
</dbReference>
<evidence type="ECO:0000259" key="7">
    <source>
        <dbReference type="Pfam" id="PF00122"/>
    </source>
</evidence>
<feature type="transmembrane region" description="Helical" evidence="6">
    <location>
        <begin position="689"/>
        <end position="706"/>
    </location>
</feature>
<dbReference type="Proteomes" id="UP000249343">
    <property type="component" value="Unassembled WGS sequence"/>
</dbReference>
<evidence type="ECO:0000313" key="11">
    <source>
        <dbReference type="Proteomes" id="UP000249343"/>
    </source>
</evidence>
<reference evidence="8 10" key="2">
    <citation type="submission" date="2016-02" db="EMBL/GenBank/DDBJ databases">
        <title>A draft genome sequence of Candidatus Phytoplasma oryzae strain Mbita1, the causative agent of Napier Grass stunt disease in Kenya.</title>
        <authorList>
            <person name="Fischer A."/>
            <person name="Santa-Cruz I."/>
            <person name="Wambua L."/>
            <person name="Olds C."/>
            <person name="Midega C."/>
            <person name="Dickinson M."/>
            <person name="Kawicha P."/>
            <person name="Khan Z."/>
            <person name="Masiga D."/>
            <person name="Jores J."/>
            <person name="Bernd S."/>
        </authorList>
    </citation>
    <scope>NUCLEOTIDE SEQUENCE [LARGE SCALE GENOMIC DNA]</scope>
    <source>
        <strain evidence="8">Mbita1</strain>
    </source>
</reference>
<dbReference type="NCBIfam" id="TIGR01494">
    <property type="entry name" value="ATPase_P-type"/>
    <property type="match status" value="2"/>
</dbReference>
<keyword evidence="8" id="KW-0378">Hydrolase</keyword>
<dbReference type="PATRIC" id="fig|203274.3.peg.291"/>
<dbReference type="OrthoDB" id="9813266at2"/>
<dbReference type="Gene3D" id="1.20.1110.10">
    <property type="entry name" value="Calcium-transporting ATPase, transmembrane domain"/>
    <property type="match status" value="1"/>
</dbReference>
<feature type="transmembrane region" description="Helical" evidence="6">
    <location>
        <begin position="742"/>
        <end position="761"/>
    </location>
</feature>
<dbReference type="GO" id="GO:0016887">
    <property type="term" value="F:ATP hydrolysis activity"/>
    <property type="evidence" value="ECO:0007669"/>
    <property type="project" value="InterPro"/>
</dbReference>
<dbReference type="GO" id="GO:0016020">
    <property type="term" value="C:membrane"/>
    <property type="evidence" value="ECO:0007669"/>
    <property type="project" value="UniProtKB-SubCell"/>
</dbReference>
<feature type="transmembrane region" description="Helical" evidence="6">
    <location>
        <begin position="781"/>
        <end position="797"/>
    </location>
</feature>
<evidence type="ECO:0000256" key="6">
    <source>
        <dbReference type="SAM" id="Phobius"/>
    </source>
</evidence>
<dbReference type="EC" id="3.6.3.-" evidence="8"/>
<feature type="transmembrane region" description="Helical" evidence="6">
    <location>
        <begin position="712"/>
        <end position="730"/>
    </location>
</feature>
<dbReference type="PROSITE" id="PS00154">
    <property type="entry name" value="ATPASE_E1_E2"/>
    <property type="match status" value="1"/>
</dbReference>
<dbReference type="InterPro" id="IPR018303">
    <property type="entry name" value="ATPase_P-typ_P_site"/>
</dbReference>
<feature type="transmembrane region" description="Helical" evidence="6">
    <location>
        <begin position="227"/>
        <end position="249"/>
    </location>
</feature>
<keyword evidence="11" id="KW-1185">Reference proteome</keyword>
<dbReference type="PRINTS" id="PR00120">
    <property type="entry name" value="HATPASE"/>
</dbReference>
<dbReference type="SUPFAM" id="SSF81665">
    <property type="entry name" value="Calcium ATPase, transmembrane domain M"/>
    <property type="match status" value="1"/>
</dbReference>
<feature type="transmembrane region" description="Helical" evidence="6">
    <location>
        <begin position="82"/>
        <end position="100"/>
    </location>
</feature>
<dbReference type="PRINTS" id="PR00119">
    <property type="entry name" value="CATATPASE"/>
</dbReference>
<dbReference type="EMBL" id="JHUK01000003">
    <property type="protein sequence ID" value="RAM57807.1"/>
    <property type="molecule type" value="Genomic_DNA"/>
</dbReference>
<reference evidence="9 11" key="1">
    <citation type="submission" date="2014-04" db="EMBL/GenBank/DDBJ databases">
        <title>Genome study of Napier grass stunt phytoplasma.</title>
        <authorList>
            <person name="Kawicha P."/>
            <person name="Dickinson M."/>
            <person name="Hodgetts J."/>
        </authorList>
    </citation>
    <scope>NUCLEOTIDE SEQUENCE [LARGE SCALE GENOMIC DNA]</scope>
    <source>
        <strain evidence="9 11">NGS-S10</strain>
    </source>
</reference>
<dbReference type="SUPFAM" id="SSF81653">
    <property type="entry name" value="Calcium ATPase, transduction domain A"/>
    <property type="match status" value="1"/>
</dbReference>
<dbReference type="SUPFAM" id="SSF56784">
    <property type="entry name" value="HAD-like"/>
    <property type="match status" value="1"/>
</dbReference>
<evidence type="ECO:0000256" key="3">
    <source>
        <dbReference type="ARBA" id="ARBA00022967"/>
    </source>
</evidence>
<dbReference type="SFLD" id="SFLDS00003">
    <property type="entry name" value="Haloacid_Dehalogenase"/>
    <property type="match status" value="1"/>
</dbReference>
<dbReference type="Gene3D" id="3.40.1110.10">
    <property type="entry name" value="Calcium-transporting ATPase, cytoplasmic domain N"/>
    <property type="match status" value="1"/>
</dbReference>
<keyword evidence="5 6" id="KW-0472">Membrane</keyword>
<dbReference type="PANTHER" id="PTHR42861">
    <property type="entry name" value="CALCIUM-TRANSPORTING ATPASE"/>
    <property type="match status" value="1"/>
</dbReference>
<dbReference type="RefSeq" id="WP_083515920.1">
    <property type="nucleotide sequence ID" value="NZ_JHUK01000003.1"/>
</dbReference>
<accession>A0A139JQ00</accession>
<feature type="transmembrane region" description="Helical" evidence="6">
    <location>
        <begin position="650"/>
        <end position="669"/>
    </location>
</feature>
<evidence type="ECO:0000313" key="9">
    <source>
        <dbReference type="EMBL" id="RAM57807.1"/>
    </source>
</evidence>
<dbReference type="InterPro" id="IPR023298">
    <property type="entry name" value="ATPase_P-typ_TM_dom_sf"/>
</dbReference>
<dbReference type="InterPro" id="IPR059000">
    <property type="entry name" value="ATPase_P-type_domA"/>
</dbReference>
<dbReference type="Gene3D" id="3.40.50.1000">
    <property type="entry name" value="HAD superfamily/HAD-like"/>
    <property type="match status" value="1"/>
</dbReference>
<dbReference type="AlphaFoldDB" id="A0A139JQ00"/>
<feature type="transmembrane region" description="Helical" evidence="6">
    <location>
        <begin position="56"/>
        <end position="76"/>
    </location>
</feature>
<feature type="transmembrane region" description="Helical" evidence="6">
    <location>
        <begin position="261"/>
        <end position="290"/>
    </location>
</feature>
<dbReference type="GO" id="GO:0005524">
    <property type="term" value="F:ATP binding"/>
    <property type="evidence" value="ECO:0007669"/>
    <property type="project" value="InterPro"/>
</dbReference>
<keyword evidence="4 6" id="KW-1133">Transmembrane helix</keyword>
<evidence type="ECO:0000313" key="8">
    <source>
        <dbReference type="EMBL" id="KXT29047.1"/>
    </source>
</evidence>
<dbReference type="EMBL" id="LTBM01000022">
    <property type="protein sequence ID" value="KXT29047.1"/>
    <property type="molecule type" value="Genomic_DNA"/>
</dbReference>
<dbReference type="PROSITE" id="PS01229">
    <property type="entry name" value="COF_2"/>
    <property type="match status" value="1"/>
</dbReference>
<evidence type="ECO:0000256" key="2">
    <source>
        <dbReference type="ARBA" id="ARBA00022692"/>
    </source>
</evidence>
<feature type="domain" description="P-type ATPase A" evidence="7">
    <location>
        <begin position="118"/>
        <end position="214"/>
    </location>
</feature>
<proteinExistence type="predicted"/>
<dbReference type="InterPro" id="IPR008250">
    <property type="entry name" value="ATPase_P-typ_transduc_dom_A_sf"/>
</dbReference>
<dbReference type="Gene3D" id="2.70.150.10">
    <property type="entry name" value="Calcium-transporting ATPase, cytoplasmic transduction domain A"/>
    <property type="match status" value="1"/>
</dbReference>
<dbReference type="SUPFAM" id="SSF81660">
    <property type="entry name" value="Metal cation-transporting ATPase, ATP-binding domain N"/>
    <property type="match status" value="1"/>
</dbReference>
<keyword evidence="2 6" id="KW-0812">Transmembrane</keyword>
<dbReference type="InterPro" id="IPR001757">
    <property type="entry name" value="P_typ_ATPase"/>
</dbReference>
<comment type="subcellular location">
    <subcellularLocation>
        <location evidence="1">Membrane</location>
        <topology evidence="1">Multi-pass membrane protein</topology>
    </subcellularLocation>
</comment>
<name>A0A139JQ00_9MOLU</name>
<dbReference type="SFLD" id="SFLDF00027">
    <property type="entry name" value="p-type_atpase"/>
    <property type="match status" value="1"/>
</dbReference>
<evidence type="ECO:0000256" key="4">
    <source>
        <dbReference type="ARBA" id="ARBA00022989"/>
    </source>
</evidence>
<evidence type="ECO:0000256" key="5">
    <source>
        <dbReference type="ARBA" id="ARBA00023136"/>
    </source>
</evidence>
<sequence>MVDKNFNNSSLSDVKEEENIFFSEIKGLDEDEIIKKKKEKKDNYQIKSVNKNLKDIIFSNLFNFLNLLVLIITIIICMTKRYEQLFFLLINCINISISIFQEIRAKKALDKISLLILKNTKVIRNNKIISIPINDILLEDILFLEIGSQIVADAKLKKGILEVNESLLTGESKTVFKKKGDLLYSGSFVISGNACAEVISVGTNTYISKLTQEAKKYKKIKTPLTKIFSSLTFYIIFLLVPTAFILFLSSQKIYILQKNQFFLGLCGFMLGMLPSGLFLLTSITLAIGFVKLAHKNAYIKDLFGIEMLARVNVLCLDKTGTITDGSMLVKKVISFKDSNLFSKELISELISAFPNNNPTQNALYKKFVFKKEKKYKIKKVQYFSSSKKYSAVEIENFGTFLLGSPEFILKNKIKEIEQHIEENASLGYRVLLLAQTDKKISQISNSKNNIDYKIISLIIIEDQIKSDIIKSIDYFQKNNVKIKIISGDNPLTIGYIANRIGIIKNNKKVVDLFNVKNEEIDNISLKYDVFGRSSPEQKKRIINNLKKKNYKVAMIGDGVNDILAFKEADISIAMSSGSEAAQNVANLVLIDSQFSSLPDVVLEGRRVINNLNKISVLFFTKTILSFFIGIITILNNLLTFRYVIYPFSPLQMNLIDTFFIGIPSFFLALEPNTKEIDKNFLTKIFKDSLPYSILIAFNYFLLLFFTNNSKDVYLSFFLTLITSFCFLIILIKNCIPFNKFKFFLVFLMFLGFIISSYFLFMRKILQKENLIDFLYLNYKKFLFLLFINIIFWFLKFFKWRKINFKNFFNFFKKINKKE</sequence>
<evidence type="ECO:0000313" key="10">
    <source>
        <dbReference type="Proteomes" id="UP000070069"/>
    </source>
</evidence>
<organism evidence="8 10">
    <name type="scientific">Candidatus Phytoplasma oryzae</name>
    <dbReference type="NCBI Taxonomy" id="203274"/>
    <lineage>
        <taxon>Bacteria</taxon>
        <taxon>Bacillati</taxon>
        <taxon>Mycoplasmatota</taxon>
        <taxon>Mollicutes</taxon>
        <taxon>Acholeplasmatales</taxon>
        <taxon>Acholeplasmataceae</taxon>
        <taxon>Candidatus Phytoplasma</taxon>
        <taxon>16SrXI (Rice yellow dwarf group)</taxon>
    </lineage>
</organism>
<dbReference type="InterPro" id="IPR023299">
    <property type="entry name" value="ATPase_P-typ_cyto_dom_N"/>
</dbReference>
<dbReference type="Pfam" id="PF00702">
    <property type="entry name" value="Hydrolase"/>
    <property type="match status" value="1"/>
</dbReference>
<keyword evidence="3" id="KW-1278">Translocase</keyword>
<dbReference type="Proteomes" id="UP000070069">
    <property type="component" value="Unassembled WGS sequence"/>
</dbReference>